<proteinExistence type="predicted"/>
<feature type="compositionally biased region" description="Low complexity" evidence="1">
    <location>
        <begin position="495"/>
        <end position="506"/>
    </location>
</feature>
<dbReference type="Proteomes" id="UP000007129">
    <property type="component" value="Unassembled WGS sequence"/>
</dbReference>
<gene>
    <name evidence="2" type="ORF">MPH_08859</name>
</gene>
<name>K2SAT3_MACPH</name>
<dbReference type="OrthoDB" id="10657425at2759"/>
<feature type="compositionally biased region" description="Low complexity" evidence="1">
    <location>
        <begin position="691"/>
        <end position="701"/>
    </location>
</feature>
<feature type="region of interest" description="Disordered" evidence="1">
    <location>
        <begin position="466"/>
        <end position="525"/>
    </location>
</feature>
<feature type="compositionally biased region" description="Polar residues" evidence="1">
    <location>
        <begin position="1"/>
        <end position="13"/>
    </location>
</feature>
<evidence type="ECO:0000256" key="1">
    <source>
        <dbReference type="SAM" id="MobiDB-lite"/>
    </source>
</evidence>
<accession>K2SAT3</accession>
<feature type="compositionally biased region" description="Polar residues" evidence="1">
    <location>
        <begin position="514"/>
        <end position="524"/>
    </location>
</feature>
<comment type="caution">
    <text evidence="2">The sequence shown here is derived from an EMBL/GenBank/DDBJ whole genome shotgun (WGS) entry which is preliminary data.</text>
</comment>
<feature type="region of interest" description="Disordered" evidence="1">
    <location>
        <begin position="590"/>
        <end position="612"/>
    </location>
</feature>
<dbReference type="InParanoid" id="K2SAT3"/>
<dbReference type="AlphaFoldDB" id="K2SAT3"/>
<dbReference type="EMBL" id="AHHD01000376">
    <property type="protein sequence ID" value="EKG13985.1"/>
    <property type="molecule type" value="Genomic_DNA"/>
</dbReference>
<evidence type="ECO:0000313" key="2">
    <source>
        <dbReference type="EMBL" id="EKG13985.1"/>
    </source>
</evidence>
<organism evidence="2 3">
    <name type="scientific">Macrophomina phaseolina (strain MS6)</name>
    <name type="common">Charcoal rot fungus</name>
    <dbReference type="NCBI Taxonomy" id="1126212"/>
    <lineage>
        <taxon>Eukaryota</taxon>
        <taxon>Fungi</taxon>
        <taxon>Dikarya</taxon>
        <taxon>Ascomycota</taxon>
        <taxon>Pezizomycotina</taxon>
        <taxon>Dothideomycetes</taxon>
        <taxon>Dothideomycetes incertae sedis</taxon>
        <taxon>Botryosphaeriales</taxon>
        <taxon>Botryosphaeriaceae</taxon>
        <taxon>Macrophomina</taxon>
    </lineage>
</organism>
<reference evidence="2 3" key="1">
    <citation type="journal article" date="2012" name="BMC Genomics">
        <title>Tools to kill: Genome of one of the most destructive plant pathogenic fungi Macrophomina phaseolina.</title>
        <authorList>
            <person name="Islam M.S."/>
            <person name="Haque M.S."/>
            <person name="Islam M.M."/>
            <person name="Emdad E.M."/>
            <person name="Halim A."/>
            <person name="Hossen Q.M.M."/>
            <person name="Hossain M.Z."/>
            <person name="Ahmed B."/>
            <person name="Rahim S."/>
            <person name="Rahman M.S."/>
            <person name="Alam M.M."/>
            <person name="Hou S."/>
            <person name="Wan X."/>
            <person name="Saito J.A."/>
            <person name="Alam M."/>
        </authorList>
    </citation>
    <scope>NUCLEOTIDE SEQUENCE [LARGE SCALE GENOMIC DNA]</scope>
    <source>
        <strain evidence="2 3">MS6</strain>
    </source>
</reference>
<dbReference type="HOGENOM" id="CLU_393332_0_0_1"/>
<protein>
    <submittedName>
        <fullName evidence="2">Uncharacterized protein</fullName>
    </submittedName>
</protein>
<sequence length="701" mass="78304">MNPPSTVSASGQGSAHRKTDVCSPACPWVLCVDDKRIRENVRYRIYDYCFDITYDDDPSPLVMQYIRKWYPQPHPLFNRESWQRSMVFRSWSHEPRGFALFAVSPTIGQESLYRFYWFHFPNFTFSAETLGLLHCRLQRIPMPHRLHVNGTMKVNQILDTKWEPSACNLTPAEYEVARQNAGLDSENAVWLEHTSVLHKHHRIILGKAYQVVEDINADGKSISYCFAGKLGTMNFADSGCPTLLFDEAYSREIRQRYSSFHERTLKNMAKTAENASRQIFGETPFPNFAALATSHEHGRLRRGRFRPRAGSDTAKVIGRLLGSKFAASQGRNEETELLRVVGVRRWPRLADREDSSETDEAVFTDNDARIRPLISEISEGSYESAKPGRESHSHAHLCRRQAQRTGERGSEQTSQRVLPTSPGLVLDNALKLYRNLQSMPVGSLTISHPRESSFEYRVNQWMKRENDKDATRRSSGSSWLDGKEAHELSSQKRVSSSTYHTCQSSSSHRKSSSGTACSATPSRSSIKDAGLEEDFALHADMTTAAAAKPSEHALSRTQHPSRIVSLTTSDRAAITSSVILPSTQSVFLSERTSAESTEHKPGADSSSQRVSSTSSKLASLCVGGKHNNGGDTGGGVLKEEVIPSFPGARQFLTPKKDVKPWWETGDGEVVSKSTGAKKKSIARRERERGTRGSTGSWISLD</sequence>
<feature type="compositionally biased region" description="Basic and acidic residues" evidence="1">
    <location>
        <begin position="481"/>
        <end position="490"/>
    </location>
</feature>
<feature type="region of interest" description="Disordered" evidence="1">
    <location>
        <begin position="380"/>
        <end position="420"/>
    </location>
</feature>
<dbReference type="VEuPathDB" id="FungiDB:MPH_08859"/>
<feature type="region of interest" description="Disordered" evidence="1">
    <location>
        <begin position="1"/>
        <end position="20"/>
    </location>
</feature>
<feature type="region of interest" description="Disordered" evidence="1">
    <location>
        <begin position="662"/>
        <end position="701"/>
    </location>
</feature>
<feature type="compositionally biased region" description="Basic and acidic residues" evidence="1">
    <location>
        <begin position="592"/>
        <end position="602"/>
    </location>
</feature>
<evidence type="ECO:0000313" key="3">
    <source>
        <dbReference type="Proteomes" id="UP000007129"/>
    </source>
</evidence>